<protein>
    <recommendedName>
        <fullName evidence="4">DUF1440 domain-containing protein</fullName>
    </recommendedName>
</protein>
<organism evidence="2 3">
    <name type="scientific">Ramlibacter rhizophilus</name>
    <dbReference type="NCBI Taxonomy" id="1781167"/>
    <lineage>
        <taxon>Bacteria</taxon>
        <taxon>Pseudomonadati</taxon>
        <taxon>Pseudomonadota</taxon>
        <taxon>Betaproteobacteria</taxon>
        <taxon>Burkholderiales</taxon>
        <taxon>Comamonadaceae</taxon>
        <taxon>Ramlibacter</taxon>
    </lineage>
</organism>
<gene>
    <name evidence="2" type="ORF">EZ242_00540</name>
</gene>
<dbReference type="AlphaFoldDB" id="A0A4Z0BZ78"/>
<feature type="transmembrane region" description="Helical" evidence="1">
    <location>
        <begin position="12"/>
        <end position="30"/>
    </location>
</feature>
<dbReference type="OrthoDB" id="288267at2"/>
<sequence>MNLSWNDALREGVVAGVAGGALSAAALAALGHRETGRPLAPINAVSHWLYEPEALHADEASMRHTGVGLVTHHAASVLWATVYAVGRQALRPGSAPSLAGTTATAALAALVDFTITPKRFTPGFEHRLSRGALVGVYAAMAVGMLLGAAANADSPHERRYLP</sequence>
<evidence type="ECO:0000313" key="2">
    <source>
        <dbReference type="EMBL" id="TFZ04281.1"/>
    </source>
</evidence>
<reference evidence="2 3" key="1">
    <citation type="submission" date="2019-03" db="EMBL/GenBank/DDBJ databases">
        <title>Ramlibacter rhizophilus CCTCC AB2015357, whole genome shotgun sequence.</title>
        <authorList>
            <person name="Zhang X."/>
            <person name="Feng G."/>
            <person name="Zhu H."/>
        </authorList>
    </citation>
    <scope>NUCLEOTIDE SEQUENCE [LARGE SCALE GENOMIC DNA]</scope>
    <source>
        <strain evidence="2 3">CCTCC AB2015357</strain>
    </source>
</reference>
<feature type="transmembrane region" description="Helical" evidence="1">
    <location>
        <begin position="132"/>
        <end position="152"/>
    </location>
</feature>
<dbReference type="EMBL" id="SMLL01000001">
    <property type="protein sequence ID" value="TFZ04281.1"/>
    <property type="molecule type" value="Genomic_DNA"/>
</dbReference>
<accession>A0A4Z0BZ78</accession>
<name>A0A4Z0BZ78_9BURK</name>
<evidence type="ECO:0000256" key="1">
    <source>
        <dbReference type="SAM" id="Phobius"/>
    </source>
</evidence>
<keyword evidence="1" id="KW-1133">Transmembrane helix</keyword>
<keyword evidence="1" id="KW-0812">Transmembrane</keyword>
<evidence type="ECO:0008006" key="4">
    <source>
        <dbReference type="Google" id="ProtNLM"/>
    </source>
</evidence>
<proteinExistence type="predicted"/>
<keyword evidence="3" id="KW-1185">Reference proteome</keyword>
<dbReference type="RefSeq" id="WP_135283162.1">
    <property type="nucleotide sequence ID" value="NZ_SMLL01000001.1"/>
</dbReference>
<dbReference type="Proteomes" id="UP000297564">
    <property type="component" value="Unassembled WGS sequence"/>
</dbReference>
<evidence type="ECO:0000313" key="3">
    <source>
        <dbReference type="Proteomes" id="UP000297564"/>
    </source>
</evidence>
<comment type="caution">
    <text evidence="2">The sequence shown here is derived from an EMBL/GenBank/DDBJ whole genome shotgun (WGS) entry which is preliminary data.</text>
</comment>
<keyword evidence="1" id="KW-0472">Membrane</keyword>